<dbReference type="InterPro" id="IPR038989">
    <property type="entry name" value="UbiJ"/>
</dbReference>
<name>A0A8J2Z5E0_9GAMM</name>
<evidence type="ECO:0000313" key="2">
    <source>
        <dbReference type="EMBL" id="GGG00924.1"/>
    </source>
</evidence>
<evidence type="ECO:0000259" key="1">
    <source>
        <dbReference type="Pfam" id="PF02036"/>
    </source>
</evidence>
<comment type="caution">
    <text evidence="2">The sequence shown here is derived from an EMBL/GenBank/DDBJ whole genome shotgun (WGS) entry which is preliminary data.</text>
</comment>
<dbReference type="OrthoDB" id="5622731at2"/>
<dbReference type="PANTHER" id="PTHR38693">
    <property type="entry name" value="UBIQUINONE BIOSYNTHESIS PROTEIN UBIJ"/>
    <property type="match status" value="1"/>
</dbReference>
<dbReference type="PANTHER" id="PTHR38693:SF1">
    <property type="entry name" value="UBIQUINONE BIOSYNTHESIS ACCESSORY FACTOR UBIJ"/>
    <property type="match status" value="1"/>
</dbReference>
<dbReference type="EMBL" id="BMJS01000020">
    <property type="protein sequence ID" value="GGG00924.1"/>
    <property type="molecule type" value="Genomic_DNA"/>
</dbReference>
<evidence type="ECO:0000313" key="3">
    <source>
        <dbReference type="Proteomes" id="UP000636949"/>
    </source>
</evidence>
<dbReference type="RefSeq" id="WP_117003061.1">
    <property type="nucleotide sequence ID" value="NZ_BMJS01000020.1"/>
</dbReference>
<gene>
    <name evidence="2" type="ORF">GCM10010995_17920</name>
</gene>
<reference evidence="2" key="1">
    <citation type="journal article" date="2014" name="Int. J. Syst. Evol. Microbiol.">
        <title>Complete genome sequence of Corynebacterium casei LMG S-19264T (=DSM 44701T), isolated from a smear-ripened cheese.</title>
        <authorList>
            <consortium name="US DOE Joint Genome Institute (JGI-PGF)"/>
            <person name="Walter F."/>
            <person name="Albersmeier A."/>
            <person name="Kalinowski J."/>
            <person name="Ruckert C."/>
        </authorList>
    </citation>
    <scope>NUCLEOTIDE SEQUENCE</scope>
    <source>
        <strain evidence="2">CGMCC 1.15758</strain>
    </source>
</reference>
<sequence>MNEQMIIKSINLILDKVLSLDPQKTYLLQQLNSQPLYIAINDLGLCFCFEPSEDKLIFALAKSTHSANLLTASSGTLIAMALSQHPQSYIQQGEAKFIGDMHVLECYRDFFKAIRPDLIFTLTSGQTTSLNSFLAKPLGVIKAWWMTSKERLPHELREYIQYEKELFPCKEEVEDFFSDIQLLKQDLERVTTKITRHINANGDQHD</sequence>
<protein>
    <recommendedName>
        <fullName evidence="1">SCP2 domain-containing protein</fullName>
    </recommendedName>
</protein>
<proteinExistence type="predicted"/>
<dbReference type="AlphaFoldDB" id="A0A8J2Z5E0"/>
<accession>A0A8J2Z5E0</accession>
<organism evidence="2 3">
    <name type="scientific">Cysteiniphilum litorale</name>
    <dbReference type="NCBI Taxonomy" id="2056700"/>
    <lineage>
        <taxon>Bacteria</taxon>
        <taxon>Pseudomonadati</taxon>
        <taxon>Pseudomonadota</taxon>
        <taxon>Gammaproteobacteria</taxon>
        <taxon>Thiotrichales</taxon>
        <taxon>Fastidiosibacteraceae</taxon>
        <taxon>Cysteiniphilum</taxon>
    </lineage>
</organism>
<reference evidence="2" key="2">
    <citation type="submission" date="2020-09" db="EMBL/GenBank/DDBJ databases">
        <authorList>
            <person name="Sun Q."/>
            <person name="Zhou Y."/>
        </authorList>
    </citation>
    <scope>NUCLEOTIDE SEQUENCE</scope>
    <source>
        <strain evidence="2">CGMCC 1.15758</strain>
    </source>
</reference>
<feature type="domain" description="SCP2" evidence="1">
    <location>
        <begin position="15"/>
        <end position="109"/>
    </location>
</feature>
<dbReference type="GO" id="GO:0006744">
    <property type="term" value="P:ubiquinone biosynthetic process"/>
    <property type="evidence" value="ECO:0007669"/>
    <property type="project" value="InterPro"/>
</dbReference>
<dbReference type="InterPro" id="IPR003033">
    <property type="entry name" value="SCP2_sterol-bd_dom"/>
</dbReference>
<keyword evidence="3" id="KW-1185">Reference proteome</keyword>
<dbReference type="Pfam" id="PF02036">
    <property type="entry name" value="SCP2"/>
    <property type="match status" value="1"/>
</dbReference>
<dbReference type="Proteomes" id="UP000636949">
    <property type="component" value="Unassembled WGS sequence"/>
</dbReference>